<feature type="region of interest" description="Disordered" evidence="6">
    <location>
        <begin position="346"/>
        <end position="420"/>
    </location>
</feature>
<evidence type="ECO:0000256" key="1">
    <source>
        <dbReference type="ARBA" id="ARBA00004473"/>
    </source>
</evidence>
<gene>
    <name evidence="8" type="ORF">N656DRAFT_834938</name>
</gene>
<dbReference type="Proteomes" id="UP001302812">
    <property type="component" value="Unassembled WGS sequence"/>
</dbReference>
<evidence type="ECO:0000256" key="6">
    <source>
        <dbReference type="SAM" id="MobiDB-lite"/>
    </source>
</evidence>
<accession>A0AAN6YW94</accession>
<dbReference type="RefSeq" id="XP_064673423.1">
    <property type="nucleotide sequence ID" value="XM_064818737.1"/>
</dbReference>
<keyword evidence="3" id="KW-1133">Transmembrane helix</keyword>
<dbReference type="PANTHER" id="PTHR28538:SF1">
    <property type="entry name" value="INTEGRAL INNER NUCLEAR MEMBRANE PROTEIN IMA1"/>
    <property type="match status" value="1"/>
</dbReference>
<dbReference type="InterPro" id="IPR018617">
    <property type="entry name" value="Ima1_N"/>
</dbReference>
<keyword evidence="2" id="KW-0812">Transmembrane</keyword>
<evidence type="ECO:0000259" key="7">
    <source>
        <dbReference type="Pfam" id="PF09779"/>
    </source>
</evidence>
<comment type="subcellular location">
    <subcellularLocation>
        <location evidence="1">Nucleus inner membrane</location>
        <topology evidence="1">Multi-pass membrane protein</topology>
    </subcellularLocation>
</comment>
<reference evidence="8" key="1">
    <citation type="journal article" date="2023" name="Mol. Phylogenet. Evol.">
        <title>Genome-scale phylogeny and comparative genomics of the fungal order Sordariales.</title>
        <authorList>
            <person name="Hensen N."/>
            <person name="Bonometti L."/>
            <person name="Westerberg I."/>
            <person name="Brannstrom I.O."/>
            <person name="Guillou S."/>
            <person name="Cros-Aarteil S."/>
            <person name="Calhoun S."/>
            <person name="Haridas S."/>
            <person name="Kuo A."/>
            <person name="Mondo S."/>
            <person name="Pangilinan J."/>
            <person name="Riley R."/>
            <person name="LaButti K."/>
            <person name="Andreopoulos B."/>
            <person name="Lipzen A."/>
            <person name="Chen C."/>
            <person name="Yan M."/>
            <person name="Daum C."/>
            <person name="Ng V."/>
            <person name="Clum A."/>
            <person name="Steindorff A."/>
            <person name="Ohm R.A."/>
            <person name="Martin F."/>
            <person name="Silar P."/>
            <person name="Natvig D.O."/>
            <person name="Lalanne C."/>
            <person name="Gautier V."/>
            <person name="Ament-Velasquez S.L."/>
            <person name="Kruys A."/>
            <person name="Hutchinson M.I."/>
            <person name="Powell A.J."/>
            <person name="Barry K."/>
            <person name="Miller A.N."/>
            <person name="Grigoriev I.V."/>
            <person name="Debuchy R."/>
            <person name="Gladieux P."/>
            <person name="Hiltunen Thoren M."/>
            <person name="Johannesson H."/>
        </authorList>
    </citation>
    <scope>NUCLEOTIDE SEQUENCE</scope>
    <source>
        <strain evidence="8">CBS 508.74</strain>
    </source>
</reference>
<proteinExistence type="predicted"/>
<dbReference type="Pfam" id="PF09779">
    <property type="entry name" value="Ima1_N"/>
    <property type="match status" value="1"/>
</dbReference>
<organism evidence="8 9">
    <name type="scientific">Canariomyces notabilis</name>
    <dbReference type="NCBI Taxonomy" id="2074819"/>
    <lineage>
        <taxon>Eukaryota</taxon>
        <taxon>Fungi</taxon>
        <taxon>Dikarya</taxon>
        <taxon>Ascomycota</taxon>
        <taxon>Pezizomycotina</taxon>
        <taxon>Sordariomycetes</taxon>
        <taxon>Sordariomycetidae</taxon>
        <taxon>Sordariales</taxon>
        <taxon>Chaetomiaceae</taxon>
        <taxon>Canariomyces</taxon>
    </lineage>
</organism>
<keyword evidence="5" id="KW-0539">Nucleus</keyword>
<dbReference type="EMBL" id="MU853334">
    <property type="protein sequence ID" value="KAK4115853.1"/>
    <property type="molecule type" value="Genomic_DNA"/>
</dbReference>
<feature type="domain" description="Ima1 N-terminal" evidence="7">
    <location>
        <begin position="10"/>
        <end position="142"/>
    </location>
</feature>
<keyword evidence="4" id="KW-0472">Membrane</keyword>
<feature type="compositionally biased region" description="Polar residues" evidence="6">
    <location>
        <begin position="346"/>
        <end position="358"/>
    </location>
</feature>
<evidence type="ECO:0000256" key="3">
    <source>
        <dbReference type="ARBA" id="ARBA00022989"/>
    </source>
</evidence>
<evidence type="ECO:0000256" key="2">
    <source>
        <dbReference type="ARBA" id="ARBA00022692"/>
    </source>
</evidence>
<dbReference type="InterPro" id="IPR042321">
    <property type="entry name" value="Ima1"/>
</dbReference>
<dbReference type="GO" id="GO:0034506">
    <property type="term" value="C:chromosome, centromeric core domain"/>
    <property type="evidence" value="ECO:0007669"/>
    <property type="project" value="TreeGrafter"/>
</dbReference>
<keyword evidence="9" id="KW-1185">Reference proteome</keyword>
<feature type="compositionally biased region" description="Low complexity" evidence="6">
    <location>
        <begin position="391"/>
        <end position="416"/>
    </location>
</feature>
<sequence>MRRLNRYRHLRCFYCGRKTSKRYDGRTRQFDCPSCDATNYLDEDGEIADPPVATDQEGIPARHFYAPVPRASSPPSGDSSDSNSIFCETCLKNQHMLSASLAQYLPDPDDPEYAEREAGLAQFRKNQERLYPQICADCEPKVRRRLEQAAYTAKTDVLRRMIDRSASARKSVGSQRWLRLLHSTGRRLWIGGFVLQFLWHAVIVHALVSAWFEWAGADDAWTTYQLSRMCAPLIGMLPSEERLLRWSTLSSVLGAWWNPQFAQVFKGTRHIGGLSVWYALQAVTVVARLCLQWASSLTTPDPLLLKEQTAGHTIAAGVTLLILILAPYSISTNLIPLFNPSSQPLTHLTPTSQTTPSRSESRPDEAKSLSELLDEIHHSPLPSATPPSPISTVPHSPTLSHSSLSSSPDDSHSPNSQPTMMGHVHRLASQTFTSSLQHLNSLHLSSPRLRPGTVGDEMDWSPTPEATTTPAPGSNVRGFTAAELGARSKYRAFNTIGQREAERFGAAPVSADQGKNGGGGRPFWYRVPPAPTTPAQRLYNPPNRPGTLRSSPLAVAGNSGGAGQVRFRGAEGTMVVREGGGSQVEFAGPRLFAEQVVKPILKSSGGGGRDDPRDGLLGMLDEGLSFDEDRQDLVEAKGREGGWLTRLVRG</sequence>
<reference evidence="8" key="2">
    <citation type="submission" date="2023-05" db="EMBL/GenBank/DDBJ databases">
        <authorList>
            <consortium name="Lawrence Berkeley National Laboratory"/>
            <person name="Steindorff A."/>
            <person name="Hensen N."/>
            <person name="Bonometti L."/>
            <person name="Westerberg I."/>
            <person name="Brannstrom I.O."/>
            <person name="Guillou S."/>
            <person name="Cros-Aarteil S."/>
            <person name="Calhoun S."/>
            <person name="Haridas S."/>
            <person name="Kuo A."/>
            <person name="Mondo S."/>
            <person name="Pangilinan J."/>
            <person name="Riley R."/>
            <person name="Labutti K."/>
            <person name="Andreopoulos B."/>
            <person name="Lipzen A."/>
            <person name="Chen C."/>
            <person name="Yanf M."/>
            <person name="Daum C."/>
            <person name="Ng V."/>
            <person name="Clum A."/>
            <person name="Ohm R."/>
            <person name="Martin F."/>
            <person name="Silar P."/>
            <person name="Natvig D."/>
            <person name="Lalanne C."/>
            <person name="Gautier V."/>
            <person name="Ament-Velasquez S.L."/>
            <person name="Kruys A."/>
            <person name="Hutchinson M.I."/>
            <person name="Powell A.J."/>
            <person name="Barry K."/>
            <person name="Miller A.N."/>
            <person name="Grigoriev I.V."/>
            <person name="Debuchy R."/>
            <person name="Gladieux P."/>
            <person name="Thoren M.H."/>
            <person name="Johannesson H."/>
        </authorList>
    </citation>
    <scope>NUCLEOTIDE SEQUENCE</scope>
    <source>
        <strain evidence="8">CBS 508.74</strain>
    </source>
</reference>
<feature type="compositionally biased region" description="Basic and acidic residues" evidence="6">
    <location>
        <begin position="359"/>
        <end position="378"/>
    </location>
</feature>
<dbReference type="AlphaFoldDB" id="A0AAN6YW94"/>
<evidence type="ECO:0000256" key="4">
    <source>
        <dbReference type="ARBA" id="ARBA00023136"/>
    </source>
</evidence>
<comment type="caution">
    <text evidence="8">The sequence shown here is derived from an EMBL/GenBank/DDBJ whole genome shotgun (WGS) entry which is preliminary data.</text>
</comment>
<dbReference type="PANTHER" id="PTHR28538">
    <property type="entry name" value="INTEGRAL INNER NUCLEAR MEMBRANE PROTEIN IMA1"/>
    <property type="match status" value="1"/>
</dbReference>
<evidence type="ECO:0000313" key="9">
    <source>
        <dbReference type="Proteomes" id="UP001302812"/>
    </source>
</evidence>
<dbReference type="GO" id="GO:0044732">
    <property type="term" value="C:mitotic spindle pole body"/>
    <property type="evidence" value="ECO:0007669"/>
    <property type="project" value="TreeGrafter"/>
</dbReference>
<dbReference type="GO" id="GO:0071765">
    <property type="term" value="P:nuclear inner membrane organization"/>
    <property type="evidence" value="ECO:0007669"/>
    <property type="project" value="InterPro"/>
</dbReference>
<protein>
    <recommendedName>
        <fullName evidence="7">Ima1 N-terminal domain-containing protein</fullName>
    </recommendedName>
</protein>
<dbReference type="GeneID" id="89942863"/>
<dbReference type="GO" id="GO:0034992">
    <property type="term" value="C:microtubule organizing center attachment site"/>
    <property type="evidence" value="ECO:0007669"/>
    <property type="project" value="TreeGrafter"/>
</dbReference>
<evidence type="ECO:0000256" key="5">
    <source>
        <dbReference type="ARBA" id="ARBA00023242"/>
    </source>
</evidence>
<feature type="region of interest" description="Disordered" evidence="6">
    <location>
        <begin position="444"/>
        <end position="477"/>
    </location>
</feature>
<dbReference type="GO" id="GO:0005637">
    <property type="term" value="C:nuclear inner membrane"/>
    <property type="evidence" value="ECO:0007669"/>
    <property type="project" value="UniProtKB-SubCell"/>
</dbReference>
<evidence type="ECO:0000313" key="8">
    <source>
        <dbReference type="EMBL" id="KAK4115853.1"/>
    </source>
</evidence>
<name>A0AAN6YW94_9PEZI</name>
<feature type="compositionally biased region" description="Low complexity" evidence="6">
    <location>
        <begin position="462"/>
        <end position="472"/>
    </location>
</feature>